<dbReference type="EMBL" id="JAVHJS010000021">
    <property type="protein sequence ID" value="KAK2823383.1"/>
    <property type="molecule type" value="Genomic_DNA"/>
</dbReference>
<comment type="caution">
    <text evidence="2">The sequence shown here is derived from an EMBL/GenBank/DDBJ whole genome shotgun (WGS) entry which is preliminary data.</text>
</comment>
<protein>
    <submittedName>
        <fullName evidence="2">Uncharacterized protein</fullName>
    </submittedName>
</protein>
<dbReference type="Gene3D" id="1.10.287.1490">
    <property type="match status" value="1"/>
</dbReference>
<evidence type="ECO:0000313" key="2">
    <source>
        <dbReference type="EMBL" id="KAK2823383.1"/>
    </source>
</evidence>
<dbReference type="PANTHER" id="PTHR28671:SF3">
    <property type="entry name" value="COILED-COIL DOMAIN-CONTAINING PROTEIN 169"/>
    <property type="match status" value="1"/>
</dbReference>
<evidence type="ECO:0000256" key="1">
    <source>
        <dbReference type="SAM" id="MobiDB-lite"/>
    </source>
</evidence>
<sequence>MMGDSGISKYDLARLQAELEQERELKEMLKESVCDLRGTLADLEERVNRVDSEEPDMRPSLELNRQLERQIGVVQERLESLRGNPMDQLASVRSYDDMTVDTLKHQLKLLSTKKSSFQSQLLESHLRIEQEGKAYQKAYDERRAYLSEIAKVSSAFDWSRKQQLSQSQKTVHSPAKGAPVTLRHDLKGKKSVASTVTQTRLPRLKR</sequence>
<evidence type="ECO:0000313" key="3">
    <source>
        <dbReference type="Proteomes" id="UP001187315"/>
    </source>
</evidence>
<gene>
    <name evidence="2" type="ORF">Q7C36_019983</name>
</gene>
<organism evidence="2 3">
    <name type="scientific">Tachysurus vachellii</name>
    <name type="common">Darkbarbel catfish</name>
    <name type="synonym">Pelteobagrus vachellii</name>
    <dbReference type="NCBI Taxonomy" id="175792"/>
    <lineage>
        <taxon>Eukaryota</taxon>
        <taxon>Metazoa</taxon>
        <taxon>Chordata</taxon>
        <taxon>Craniata</taxon>
        <taxon>Vertebrata</taxon>
        <taxon>Euteleostomi</taxon>
        <taxon>Actinopterygii</taxon>
        <taxon>Neopterygii</taxon>
        <taxon>Teleostei</taxon>
        <taxon>Ostariophysi</taxon>
        <taxon>Siluriformes</taxon>
        <taxon>Bagridae</taxon>
        <taxon>Tachysurus</taxon>
    </lineage>
</organism>
<name>A0AA88S551_TACVA</name>
<feature type="region of interest" description="Disordered" evidence="1">
    <location>
        <begin position="165"/>
        <end position="206"/>
    </location>
</feature>
<dbReference type="Proteomes" id="UP001187315">
    <property type="component" value="Unassembled WGS sequence"/>
</dbReference>
<reference evidence="2" key="1">
    <citation type="submission" date="2023-08" db="EMBL/GenBank/DDBJ databases">
        <title>Pelteobagrus vachellii genome.</title>
        <authorList>
            <person name="Liu H."/>
        </authorList>
    </citation>
    <scope>NUCLEOTIDE SEQUENCE</scope>
    <source>
        <strain evidence="2">PRFRI_2022a</strain>
        <tissue evidence="2">Muscle</tissue>
    </source>
</reference>
<keyword evidence="3" id="KW-1185">Reference proteome</keyword>
<dbReference type="InterPro" id="IPR028022">
    <property type="entry name" value="DUF4600"/>
</dbReference>
<proteinExistence type="predicted"/>
<dbReference type="PANTHER" id="PTHR28671">
    <property type="entry name" value="COILED-COIL DOMAIN-CONTAINING PROTEIN 169"/>
    <property type="match status" value="1"/>
</dbReference>
<dbReference type="AlphaFoldDB" id="A0AA88S551"/>
<accession>A0AA88S551</accession>
<dbReference type="Pfam" id="PF15372">
    <property type="entry name" value="DUF4600"/>
    <property type="match status" value="1"/>
</dbReference>